<dbReference type="PRINTS" id="PR00723">
    <property type="entry name" value="SUBTILISIN"/>
</dbReference>
<sequence length="406" mass="40728">MRTTRSRTVAALGVCSALVAGPLTAPAAADVADLRLDQWGLDTVGAAEVWEETRGSGVTVALLDTGVVTDHPDLDEVTVGPDLTGQDLSPDSDGYGVHGTMMAGIIAASGHGIEHTGGVMGVAPQAEILSIRVAAEADAAGGGETDPGALAAGIRHAVAEGVQVICIPLPDAAFSVQGDEAERDAVAHAVDNGVVVVASGGADGEAVYPAAYPGVLAVGSVGADGALSEFSSRGEHIALTAPGEEVTVLDADGGYTTVTGSDAAAAFTAGVAALIRAEYPQLQPEQVAEALTGGAVAPAAGAEQPGHGAGVLSAPGAMAAAGTTAESVPPFDPELAEQLADDPLVPRWVLWTGGAVLLVLLAVVGLVVLRRRSADPYGLGRRTPETERRPVRGRRRRGRGRRGVSR</sequence>
<dbReference type="RefSeq" id="WP_248591228.1">
    <property type="nucleotide sequence ID" value="NZ_BAABEB010000011.1"/>
</dbReference>
<feature type="compositionally biased region" description="Basic residues" evidence="6">
    <location>
        <begin position="391"/>
        <end position="406"/>
    </location>
</feature>
<feature type="region of interest" description="Disordered" evidence="6">
    <location>
        <begin position="377"/>
        <end position="406"/>
    </location>
</feature>
<protein>
    <submittedName>
        <fullName evidence="10">S8 family serine peptidase</fullName>
    </submittedName>
</protein>
<dbReference type="PANTHER" id="PTHR43806">
    <property type="entry name" value="PEPTIDASE S8"/>
    <property type="match status" value="1"/>
</dbReference>
<name>A0ABY4L8D0_THEAE</name>
<keyword evidence="2" id="KW-0645">Protease</keyword>
<dbReference type="InterPro" id="IPR023827">
    <property type="entry name" value="Peptidase_S8_Asp-AS"/>
</dbReference>
<evidence type="ECO:0000256" key="1">
    <source>
        <dbReference type="ARBA" id="ARBA00011073"/>
    </source>
</evidence>
<proteinExistence type="inferred from homology"/>
<evidence type="ECO:0000256" key="8">
    <source>
        <dbReference type="SAM" id="SignalP"/>
    </source>
</evidence>
<dbReference type="Proteomes" id="UP000832041">
    <property type="component" value="Chromosome"/>
</dbReference>
<keyword evidence="3" id="KW-0378">Hydrolase</keyword>
<accession>A0ABY4L8D0</accession>
<feature type="signal peptide" evidence="8">
    <location>
        <begin position="1"/>
        <end position="27"/>
    </location>
</feature>
<dbReference type="PROSITE" id="PS51892">
    <property type="entry name" value="SUBTILASE"/>
    <property type="match status" value="1"/>
</dbReference>
<dbReference type="PANTHER" id="PTHR43806:SF11">
    <property type="entry name" value="CEREVISIN-RELATED"/>
    <property type="match status" value="1"/>
</dbReference>
<keyword evidence="7" id="KW-1133">Transmembrane helix</keyword>
<dbReference type="InterPro" id="IPR000209">
    <property type="entry name" value="Peptidase_S8/S53_dom"/>
</dbReference>
<evidence type="ECO:0000259" key="9">
    <source>
        <dbReference type="Pfam" id="PF00082"/>
    </source>
</evidence>
<comment type="caution">
    <text evidence="5">Lacks conserved residue(s) required for the propagation of feature annotation.</text>
</comment>
<evidence type="ECO:0000256" key="4">
    <source>
        <dbReference type="ARBA" id="ARBA00022825"/>
    </source>
</evidence>
<keyword evidence="4" id="KW-0720">Serine protease</keyword>
<evidence type="ECO:0000256" key="7">
    <source>
        <dbReference type="SAM" id="Phobius"/>
    </source>
</evidence>
<gene>
    <name evidence="10" type="ORF">FOF52_18655</name>
</gene>
<dbReference type="Pfam" id="PF00082">
    <property type="entry name" value="Peptidase_S8"/>
    <property type="match status" value="1"/>
</dbReference>
<dbReference type="PROSITE" id="PS00136">
    <property type="entry name" value="SUBTILASE_ASP"/>
    <property type="match status" value="1"/>
</dbReference>
<dbReference type="SUPFAM" id="SSF52743">
    <property type="entry name" value="Subtilisin-like"/>
    <property type="match status" value="1"/>
</dbReference>
<reference evidence="10 11" key="1">
    <citation type="submission" date="2020-04" db="EMBL/GenBank/DDBJ databases">
        <title>Thermobifida alba genome sequencing and assembly.</title>
        <authorList>
            <person name="Luzics S."/>
            <person name="Horvath B."/>
            <person name="Nagy I."/>
            <person name="Toth A."/>
            <person name="Nagy I."/>
            <person name="Kukolya J."/>
        </authorList>
    </citation>
    <scope>NUCLEOTIDE SEQUENCE [LARGE SCALE GENOMIC DNA]</scope>
    <source>
        <strain evidence="10 11">DSM 43795</strain>
    </source>
</reference>
<evidence type="ECO:0000313" key="10">
    <source>
        <dbReference type="EMBL" id="UPT22718.1"/>
    </source>
</evidence>
<feature type="chain" id="PRO_5045582609" evidence="8">
    <location>
        <begin position="28"/>
        <end position="406"/>
    </location>
</feature>
<keyword evidence="7" id="KW-0472">Membrane</keyword>
<comment type="similarity">
    <text evidence="1 5">Belongs to the peptidase S8 family.</text>
</comment>
<evidence type="ECO:0000256" key="3">
    <source>
        <dbReference type="ARBA" id="ARBA00022801"/>
    </source>
</evidence>
<dbReference type="InterPro" id="IPR050131">
    <property type="entry name" value="Peptidase_S8_subtilisin-like"/>
</dbReference>
<dbReference type="InterPro" id="IPR036852">
    <property type="entry name" value="Peptidase_S8/S53_dom_sf"/>
</dbReference>
<evidence type="ECO:0000256" key="2">
    <source>
        <dbReference type="ARBA" id="ARBA00022670"/>
    </source>
</evidence>
<keyword evidence="8" id="KW-0732">Signal</keyword>
<evidence type="ECO:0000256" key="6">
    <source>
        <dbReference type="SAM" id="MobiDB-lite"/>
    </source>
</evidence>
<dbReference type="Gene3D" id="3.40.50.200">
    <property type="entry name" value="Peptidase S8/S53 domain"/>
    <property type="match status" value="1"/>
</dbReference>
<organism evidence="10 11">
    <name type="scientific">Thermobifida alba</name>
    <name type="common">Thermomonospora alba</name>
    <dbReference type="NCBI Taxonomy" id="53522"/>
    <lineage>
        <taxon>Bacteria</taxon>
        <taxon>Bacillati</taxon>
        <taxon>Actinomycetota</taxon>
        <taxon>Actinomycetes</taxon>
        <taxon>Streptosporangiales</taxon>
        <taxon>Nocardiopsidaceae</taxon>
        <taxon>Thermobifida</taxon>
    </lineage>
</organism>
<feature type="domain" description="Peptidase S8/S53" evidence="9">
    <location>
        <begin position="55"/>
        <end position="295"/>
    </location>
</feature>
<keyword evidence="11" id="KW-1185">Reference proteome</keyword>
<feature type="transmembrane region" description="Helical" evidence="7">
    <location>
        <begin position="348"/>
        <end position="369"/>
    </location>
</feature>
<keyword evidence="7" id="KW-0812">Transmembrane</keyword>
<evidence type="ECO:0000256" key="5">
    <source>
        <dbReference type="PROSITE-ProRule" id="PRU01240"/>
    </source>
</evidence>
<evidence type="ECO:0000313" key="11">
    <source>
        <dbReference type="Proteomes" id="UP000832041"/>
    </source>
</evidence>
<dbReference type="EMBL" id="CP051627">
    <property type="protein sequence ID" value="UPT22718.1"/>
    <property type="molecule type" value="Genomic_DNA"/>
</dbReference>
<dbReference type="InterPro" id="IPR015500">
    <property type="entry name" value="Peptidase_S8_subtilisin-rel"/>
</dbReference>